<keyword evidence="3" id="KW-1185">Reference proteome</keyword>
<organism evidence="2 3">
    <name type="scientific">Liquidambar formosana</name>
    <name type="common">Formosan gum</name>
    <dbReference type="NCBI Taxonomy" id="63359"/>
    <lineage>
        <taxon>Eukaryota</taxon>
        <taxon>Viridiplantae</taxon>
        <taxon>Streptophyta</taxon>
        <taxon>Embryophyta</taxon>
        <taxon>Tracheophyta</taxon>
        <taxon>Spermatophyta</taxon>
        <taxon>Magnoliopsida</taxon>
        <taxon>eudicotyledons</taxon>
        <taxon>Gunneridae</taxon>
        <taxon>Pentapetalae</taxon>
        <taxon>Saxifragales</taxon>
        <taxon>Altingiaceae</taxon>
        <taxon>Liquidambar</taxon>
    </lineage>
</organism>
<gene>
    <name evidence="2" type="ORF">L1049_019057</name>
</gene>
<evidence type="ECO:0000313" key="3">
    <source>
        <dbReference type="Proteomes" id="UP001415857"/>
    </source>
</evidence>
<name>A0AAP0RCV6_LIQFO</name>
<reference evidence="2 3" key="1">
    <citation type="journal article" date="2024" name="Plant J.">
        <title>Genome sequences and population genomics reveal climatic adaptation and genomic divergence between two closely related sweetgum species.</title>
        <authorList>
            <person name="Xu W.Q."/>
            <person name="Ren C.Q."/>
            <person name="Zhang X.Y."/>
            <person name="Comes H.P."/>
            <person name="Liu X.H."/>
            <person name="Li Y.G."/>
            <person name="Kettle C.J."/>
            <person name="Jalonen R."/>
            <person name="Gaisberger H."/>
            <person name="Ma Y.Z."/>
            <person name="Qiu Y.X."/>
        </authorList>
    </citation>
    <scope>NUCLEOTIDE SEQUENCE [LARGE SCALE GENOMIC DNA]</scope>
    <source>
        <strain evidence="2">Hangzhou</strain>
    </source>
</reference>
<evidence type="ECO:0000256" key="1">
    <source>
        <dbReference type="SAM" id="MobiDB-lite"/>
    </source>
</evidence>
<feature type="region of interest" description="Disordered" evidence="1">
    <location>
        <begin position="1"/>
        <end position="94"/>
    </location>
</feature>
<evidence type="ECO:0000313" key="2">
    <source>
        <dbReference type="EMBL" id="KAK9274243.1"/>
    </source>
</evidence>
<dbReference type="Proteomes" id="UP001415857">
    <property type="component" value="Unassembled WGS sequence"/>
</dbReference>
<protein>
    <submittedName>
        <fullName evidence="2">Uncharacterized protein</fullName>
    </submittedName>
</protein>
<accession>A0AAP0RCV6</accession>
<dbReference type="EMBL" id="JBBPBK010000012">
    <property type="protein sequence ID" value="KAK9274243.1"/>
    <property type="molecule type" value="Genomic_DNA"/>
</dbReference>
<feature type="compositionally biased region" description="Basic and acidic residues" evidence="1">
    <location>
        <begin position="20"/>
        <end position="38"/>
    </location>
</feature>
<proteinExistence type="predicted"/>
<comment type="caution">
    <text evidence="2">The sequence shown here is derived from an EMBL/GenBank/DDBJ whole genome shotgun (WGS) entry which is preliminary data.</text>
</comment>
<sequence>MPSKRKSPSKPPSSSPPRSSKADFPKKPKKLEDSENGFHGEVFLPPEANRSHEQAYASSSSRKVKKMKRLRVDSSGMLSQMKKLGNGGRSDTRGNRLLHQKAQITMIPRCCKLDATIHRRRLMGASYLTFMMMPT</sequence>
<dbReference type="AlphaFoldDB" id="A0AAP0RCV6"/>